<evidence type="ECO:0000256" key="1">
    <source>
        <dbReference type="SAM" id="MobiDB-lite"/>
    </source>
</evidence>
<comment type="caution">
    <text evidence="2">The sequence shown here is derived from an EMBL/GenBank/DDBJ whole genome shotgun (WGS) entry which is preliminary data.</text>
</comment>
<reference evidence="2 3" key="1">
    <citation type="journal article" date="2023" name="Hortic Res">
        <title>Pangenome of water caltrop reveals structural variations and asymmetric subgenome divergence after allopolyploidization.</title>
        <authorList>
            <person name="Zhang X."/>
            <person name="Chen Y."/>
            <person name="Wang L."/>
            <person name="Yuan Y."/>
            <person name="Fang M."/>
            <person name="Shi L."/>
            <person name="Lu R."/>
            <person name="Comes H.P."/>
            <person name="Ma Y."/>
            <person name="Chen Y."/>
            <person name="Huang G."/>
            <person name="Zhou Y."/>
            <person name="Zheng Z."/>
            <person name="Qiu Y."/>
        </authorList>
    </citation>
    <scope>NUCLEOTIDE SEQUENCE [LARGE SCALE GENOMIC DNA]</scope>
    <source>
        <strain evidence="2">F231</strain>
    </source>
</reference>
<accession>A0AAN7LMC9</accession>
<sequence>MMGDGYFGVSSAAGIVLSVGNPTTVIKSPGSHQAGSSSCSPNDAETGLKHDTELAVEWSPDEQSKLEEGLARFSDEPSIMKYIKIAASLHDKSVRDVALRCRWMARKWLGKKANIRKNLRCHFSPPKKRTMALASSCLHKMALHQLQELAEPSYMITSALPSSMTTYSSVHKMDHSNVLRVEGTSGDVNIRNLLQHNNEALDRIRANLNLFKLQENVDLFFHARNNITAILNNMRTMPGIMSQMPPLPVFINEDVANTMPPYATQTMVFGSDCGIPLRQERRF</sequence>
<dbReference type="Pfam" id="PF12579">
    <property type="entry name" value="DUF3755"/>
    <property type="match status" value="1"/>
</dbReference>
<feature type="region of interest" description="Disordered" evidence="1">
    <location>
        <begin position="27"/>
        <end position="46"/>
    </location>
</feature>
<proteinExistence type="predicted"/>
<evidence type="ECO:0000313" key="3">
    <source>
        <dbReference type="Proteomes" id="UP001346149"/>
    </source>
</evidence>
<dbReference type="PANTHER" id="PTHR14000">
    <property type="entry name" value="FINGER CCCH DOMAIN PROTEIN, PUTATIVE (DUF3755)-RELATED"/>
    <property type="match status" value="1"/>
</dbReference>
<evidence type="ECO:0000313" key="2">
    <source>
        <dbReference type="EMBL" id="KAK4787064.1"/>
    </source>
</evidence>
<gene>
    <name evidence="2" type="ORF">SAY86_010897</name>
</gene>
<dbReference type="AlphaFoldDB" id="A0AAN7LMC9"/>
<dbReference type="EMBL" id="JAXQNO010000012">
    <property type="protein sequence ID" value="KAK4787064.1"/>
    <property type="molecule type" value="Genomic_DNA"/>
</dbReference>
<keyword evidence="3" id="KW-1185">Reference proteome</keyword>
<feature type="compositionally biased region" description="Polar residues" evidence="1">
    <location>
        <begin position="27"/>
        <end position="43"/>
    </location>
</feature>
<protein>
    <submittedName>
        <fullName evidence="2">Uncharacterized protein</fullName>
    </submittedName>
</protein>
<dbReference type="InterPro" id="IPR022228">
    <property type="entry name" value="DUF3755"/>
</dbReference>
<organism evidence="2 3">
    <name type="scientific">Trapa natans</name>
    <name type="common">Water chestnut</name>
    <dbReference type="NCBI Taxonomy" id="22666"/>
    <lineage>
        <taxon>Eukaryota</taxon>
        <taxon>Viridiplantae</taxon>
        <taxon>Streptophyta</taxon>
        <taxon>Embryophyta</taxon>
        <taxon>Tracheophyta</taxon>
        <taxon>Spermatophyta</taxon>
        <taxon>Magnoliopsida</taxon>
        <taxon>eudicotyledons</taxon>
        <taxon>Gunneridae</taxon>
        <taxon>Pentapetalae</taxon>
        <taxon>rosids</taxon>
        <taxon>malvids</taxon>
        <taxon>Myrtales</taxon>
        <taxon>Lythraceae</taxon>
        <taxon>Trapa</taxon>
    </lineage>
</organism>
<dbReference type="PANTHER" id="PTHR14000:SF6">
    <property type="entry name" value="OS02G0631200 PROTEIN"/>
    <property type="match status" value="1"/>
</dbReference>
<dbReference type="Proteomes" id="UP001346149">
    <property type="component" value="Unassembled WGS sequence"/>
</dbReference>
<name>A0AAN7LMC9_TRANT</name>